<evidence type="ECO:0000313" key="1">
    <source>
        <dbReference type="EMBL" id="KAJ9110293.1"/>
    </source>
</evidence>
<dbReference type="EMBL" id="JASBWR010000013">
    <property type="protein sequence ID" value="KAJ9110293.1"/>
    <property type="molecule type" value="Genomic_DNA"/>
</dbReference>
<proteinExistence type="predicted"/>
<protein>
    <submittedName>
        <fullName evidence="1">Uncharacterized protein</fullName>
    </submittedName>
</protein>
<gene>
    <name evidence="1" type="ORF">QFC19_001696</name>
</gene>
<name>A0ACC2WFR2_9TREE</name>
<sequence>MTARVASFADKQSAQPNGTTTPSVKGSTNAPPAASNGLASITQSAAKTTALGKANIKQSSKLVAGNADKLDVWSIFTPANMPSDAINLGQGFMNWKPPQWVRDASQKAMDEDVMSNHYSHPRGRPRLLNAISKHYSPQFENLVQEGRQLKPEEIVVTAGANEGMFAALLAFLEQGDEVICIEPFFDQYLASIIFNGGKPVYVPLHPPQTIEGKTHGSDWKLDLEEFEKAFTDKTKVVIVNTPHNPSGKCFTREELEGLAEVCTRHNVLVLADEVVGNNDTARTALNPVLILIFLQYDCLTYDGTEHVRIAALPGMWDRTLTVGSAGKSFAATGWRVGWLIGPPELTLATLQASTRIIFCTNSPLQEAVAAGLEKATEYNFFPDQIQAYTERRDTLTKYFDELGLSYTVPEGSYFVLVNIEKIKIPQDYDFPAVVKGRGADFEKCWFMAQELKVVAIPPSEFYCQEHVHIGERFARFAFCKDLDTLNAAGQRLLKLKEYM</sequence>
<keyword evidence="2" id="KW-1185">Reference proteome</keyword>
<dbReference type="Proteomes" id="UP001241377">
    <property type="component" value="Unassembled WGS sequence"/>
</dbReference>
<evidence type="ECO:0000313" key="2">
    <source>
        <dbReference type="Proteomes" id="UP001241377"/>
    </source>
</evidence>
<accession>A0ACC2WFR2</accession>
<comment type="caution">
    <text evidence="1">The sequence shown here is derived from an EMBL/GenBank/DDBJ whole genome shotgun (WGS) entry which is preliminary data.</text>
</comment>
<organism evidence="1 2">
    <name type="scientific">Naganishia cerealis</name>
    <dbReference type="NCBI Taxonomy" id="610337"/>
    <lineage>
        <taxon>Eukaryota</taxon>
        <taxon>Fungi</taxon>
        <taxon>Dikarya</taxon>
        <taxon>Basidiomycota</taxon>
        <taxon>Agaricomycotina</taxon>
        <taxon>Tremellomycetes</taxon>
        <taxon>Filobasidiales</taxon>
        <taxon>Filobasidiaceae</taxon>
        <taxon>Naganishia</taxon>
    </lineage>
</organism>
<reference evidence="1" key="1">
    <citation type="submission" date="2023-04" db="EMBL/GenBank/DDBJ databases">
        <title>Draft Genome sequencing of Naganishia species isolated from polar environments using Oxford Nanopore Technology.</title>
        <authorList>
            <person name="Leo P."/>
            <person name="Venkateswaran K."/>
        </authorList>
    </citation>
    <scope>NUCLEOTIDE SEQUENCE</scope>
    <source>
        <strain evidence="1">MNA-CCFEE 5261</strain>
    </source>
</reference>